<dbReference type="Proteomes" id="UP000184233">
    <property type="component" value="Unassembled WGS sequence"/>
</dbReference>
<comment type="caution">
    <text evidence="2">The sequence shown here is derived from an EMBL/GenBank/DDBJ whole genome shotgun (WGS) entry which is preliminary data.</text>
</comment>
<reference evidence="2 3" key="1">
    <citation type="submission" date="2016-09" db="EMBL/GenBank/DDBJ databases">
        <title>Genome-resolved meta-omics ties microbial dynamics to process performance in biotechnology for thiocyanate degradation.</title>
        <authorList>
            <person name="Kantor R.S."/>
            <person name="Huddy R.J."/>
            <person name="Iyer R."/>
            <person name="Thomas B.C."/>
            <person name="Brown C.T."/>
            <person name="Anantharaman K."/>
            <person name="Tringe S."/>
            <person name="Hettich R.L."/>
            <person name="Harrison S.T."/>
            <person name="Banfield J.F."/>
        </authorList>
    </citation>
    <scope>NUCLEOTIDE SEQUENCE [LARGE SCALE GENOMIC DNA]</scope>
    <source>
        <strain evidence="2">59-99</strain>
    </source>
</reference>
<dbReference type="NCBIfam" id="TIGR04305">
    <property type="entry name" value="fol_rel_CADD"/>
    <property type="match status" value="1"/>
</dbReference>
<dbReference type="SUPFAM" id="SSF48613">
    <property type="entry name" value="Heme oxygenase-like"/>
    <property type="match status" value="1"/>
</dbReference>
<dbReference type="EMBL" id="MKVH01000021">
    <property type="protein sequence ID" value="OJX57777.1"/>
    <property type="molecule type" value="Genomic_DNA"/>
</dbReference>
<dbReference type="PANTHER" id="PTHR40279">
    <property type="entry name" value="PQQC-LIKE PROTEIN"/>
    <property type="match status" value="1"/>
</dbReference>
<proteinExistence type="predicted"/>
<sequence>MTTEEFLARLDEIVTERHMLQHPFYIMWNEGQLTVDMLREYAREYYHQVHAFPTYVSATHANCDDMEIRQMLLENLIEEEHGANNHPELWLRFAESLGVSREEIKQRRFLPHTRASVSILKELARRNNPAEGLAALYAYESQIPEISTTKIAGLKKWYDLDTPNALEFFAVHEHADEIHRTVTREALVHMCQSDEQKQAALDAAREAADAFNLLLDGVYNTWCTEKAALN</sequence>
<gene>
    <name evidence="2" type="ORF">BGO89_07345</name>
</gene>
<evidence type="ECO:0000256" key="1">
    <source>
        <dbReference type="ARBA" id="ARBA00023002"/>
    </source>
</evidence>
<dbReference type="STRING" id="1895771.BGO89_07345"/>
<dbReference type="GO" id="GO:0016491">
    <property type="term" value="F:oxidoreductase activity"/>
    <property type="evidence" value="ECO:0007669"/>
    <property type="project" value="UniProtKB-KW"/>
</dbReference>
<dbReference type="InterPro" id="IPR039068">
    <property type="entry name" value="PqqC-like"/>
</dbReference>
<organism evidence="2 3">
    <name type="scientific">Candidatus Kapaibacterium thiocyanatum</name>
    <dbReference type="NCBI Taxonomy" id="1895771"/>
    <lineage>
        <taxon>Bacteria</taxon>
        <taxon>Pseudomonadati</taxon>
        <taxon>Candidatus Kapaibacteriota</taxon>
        <taxon>Candidatus Kapaibacteriia</taxon>
        <taxon>Candidatus Kapaibacteriales</taxon>
        <taxon>Candidatus Kapaibacteriaceae</taxon>
        <taxon>Candidatus Kapaibacterium</taxon>
    </lineage>
</organism>
<keyword evidence="1" id="KW-0560">Oxidoreductase</keyword>
<name>A0A1M3KZ59_9BACT</name>
<dbReference type="AlphaFoldDB" id="A0A1M3KZ59"/>
<dbReference type="Pfam" id="PF14518">
    <property type="entry name" value="Haem_oxygenas_2"/>
    <property type="match status" value="1"/>
</dbReference>
<evidence type="ECO:0000313" key="3">
    <source>
        <dbReference type="Proteomes" id="UP000184233"/>
    </source>
</evidence>
<dbReference type="Gene3D" id="1.20.910.10">
    <property type="entry name" value="Heme oxygenase-like"/>
    <property type="match status" value="1"/>
</dbReference>
<protein>
    <submittedName>
        <fullName evidence="2">TenA family transcriptional regulator</fullName>
    </submittedName>
</protein>
<dbReference type="InterPro" id="IPR027572">
    <property type="entry name" value="Fol-rel_CADD"/>
</dbReference>
<dbReference type="PANTHER" id="PTHR40279:SF3">
    <property type="entry name" value="4-AMINOBENZOATE SYNTHASE"/>
    <property type="match status" value="1"/>
</dbReference>
<accession>A0A1M3KZ59</accession>
<dbReference type="SMART" id="SM01236">
    <property type="entry name" value="Haem_oxygenase_2"/>
    <property type="match status" value="1"/>
</dbReference>
<evidence type="ECO:0000313" key="2">
    <source>
        <dbReference type="EMBL" id="OJX57777.1"/>
    </source>
</evidence>
<dbReference type="InterPro" id="IPR016084">
    <property type="entry name" value="Haem_Oase-like_multi-hlx"/>
</dbReference>